<organism evidence="3 4">
    <name type="scientific">Candidatus Cryptobacteroides faecipullorum</name>
    <dbReference type="NCBI Taxonomy" id="2840764"/>
    <lineage>
        <taxon>Bacteria</taxon>
        <taxon>Pseudomonadati</taxon>
        <taxon>Bacteroidota</taxon>
        <taxon>Bacteroidia</taxon>
        <taxon>Bacteroidales</taxon>
        <taxon>Candidatus Cryptobacteroides</taxon>
    </lineage>
</organism>
<reference evidence="3" key="2">
    <citation type="journal article" date="2021" name="PeerJ">
        <title>Extensive microbial diversity within the chicken gut microbiome revealed by metagenomics and culture.</title>
        <authorList>
            <person name="Gilroy R."/>
            <person name="Ravi A."/>
            <person name="Getino M."/>
            <person name="Pursley I."/>
            <person name="Horton D.L."/>
            <person name="Alikhan N.F."/>
            <person name="Baker D."/>
            <person name="Gharbi K."/>
            <person name="Hall N."/>
            <person name="Watson M."/>
            <person name="Adriaenssens E.M."/>
            <person name="Foster-Nyarko E."/>
            <person name="Jarju S."/>
            <person name="Secka A."/>
            <person name="Antonio M."/>
            <person name="Oren A."/>
            <person name="Chaudhuri R.R."/>
            <person name="La Ragione R."/>
            <person name="Hildebrand F."/>
            <person name="Pallen M.J."/>
        </authorList>
    </citation>
    <scope>NUCLEOTIDE SEQUENCE</scope>
    <source>
        <strain evidence="3">B1-15692</strain>
    </source>
</reference>
<dbReference type="Pfam" id="PF14322">
    <property type="entry name" value="SusD-like_3"/>
    <property type="match status" value="1"/>
</dbReference>
<dbReference type="EMBL" id="JADIMH010000006">
    <property type="protein sequence ID" value="MBO8466278.1"/>
    <property type="molecule type" value="Genomic_DNA"/>
</dbReference>
<reference evidence="3" key="1">
    <citation type="submission" date="2020-10" db="EMBL/GenBank/DDBJ databases">
        <authorList>
            <person name="Gilroy R."/>
        </authorList>
    </citation>
    <scope>NUCLEOTIDE SEQUENCE</scope>
    <source>
        <strain evidence="3">B1-15692</strain>
    </source>
</reference>
<dbReference type="SUPFAM" id="SSF48452">
    <property type="entry name" value="TPR-like"/>
    <property type="match status" value="1"/>
</dbReference>
<evidence type="ECO:0000256" key="1">
    <source>
        <dbReference type="SAM" id="SignalP"/>
    </source>
</evidence>
<dbReference type="Gene3D" id="1.25.40.390">
    <property type="match status" value="1"/>
</dbReference>
<name>A0A9D9NAA1_9BACT</name>
<proteinExistence type="predicted"/>
<feature type="chain" id="PRO_5039462299" evidence="1">
    <location>
        <begin position="28"/>
        <end position="499"/>
    </location>
</feature>
<dbReference type="InterPro" id="IPR011990">
    <property type="entry name" value="TPR-like_helical_dom_sf"/>
</dbReference>
<evidence type="ECO:0000313" key="4">
    <source>
        <dbReference type="Proteomes" id="UP000823660"/>
    </source>
</evidence>
<dbReference type="PROSITE" id="PS51257">
    <property type="entry name" value="PROKAR_LIPOPROTEIN"/>
    <property type="match status" value="1"/>
</dbReference>
<dbReference type="AlphaFoldDB" id="A0A9D9NAA1"/>
<feature type="domain" description="SusD-like N-terminal" evidence="2">
    <location>
        <begin position="26"/>
        <end position="228"/>
    </location>
</feature>
<evidence type="ECO:0000259" key="2">
    <source>
        <dbReference type="Pfam" id="PF14322"/>
    </source>
</evidence>
<sequence>MKILSTIYRTVLAAVLLPVLFSCNAFLDEMPDNRTELDTPDKISQILVSAYSTLLPVTMQELMSDNVTDYGSDMDIYQSIFDQSYRLIDVTGEFFDSPSEVWNRTYQAIAAANHALEAIEKLGGGEDLDPFKGEALLCRAYGHFILVNTFCQAYNTATSTVDLGVPYATEPETTVFVDYQRGSVADVYSHIAADIEEGYPLIDDTVYDQVKFHFNSAAAASFAAQFFLYYGDYDKAVAYATDAIGEDPTGLFRDWSLYTGTSATEYANAFVSTEESANFMLQTSNSLFFRYLNGRYFPTQQLMQSAILTSSPWGAGSNMPYVYILYGYGNRSFFTPKFTENFVYSDIVAGIGQPYNIFVVFSSEKTMIDRAEANALKGDFQAAAADLNHFYHSLGSTLTLSDDQIADYYADNEYNTLPLAPAGLTLDDKTANMVRACLHARRIMTVHEGTRLQDLKRYGVSYTHALDGEAPVEVTPYDKRLAIQLPNTVVAAGLAENPR</sequence>
<dbReference type="Proteomes" id="UP000823660">
    <property type="component" value="Unassembled WGS sequence"/>
</dbReference>
<accession>A0A9D9NAA1</accession>
<dbReference type="InterPro" id="IPR033985">
    <property type="entry name" value="SusD-like_N"/>
</dbReference>
<keyword evidence="1" id="KW-0732">Signal</keyword>
<feature type="signal peptide" evidence="1">
    <location>
        <begin position="1"/>
        <end position="27"/>
    </location>
</feature>
<protein>
    <submittedName>
        <fullName evidence="3">RagB/SusD family nutrient uptake outer membrane protein</fullName>
    </submittedName>
</protein>
<evidence type="ECO:0000313" key="3">
    <source>
        <dbReference type="EMBL" id="MBO8466278.1"/>
    </source>
</evidence>
<comment type="caution">
    <text evidence="3">The sequence shown here is derived from an EMBL/GenBank/DDBJ whole genome shotgun (WGS) entry which is preliminary data.</text>
</comment>
<gene>
    <name evidence="3" type="ORF">IAB99_00755</name>
</gene>